<dbReference type="Proteomes" id="UP000274131">
    <property type="component" value="Unassembled WGS sequence"/>
</dbReference>
<evidence type="ECO:0000313" key="4">
    <source>
        <dbReference type="WBParaSite" id="EVEC_0000756801-mRNA-1"/>
    </source>
</evidence>
<evidence type="ECO:0000313" key="2">
    <source>
        <dbReference type="EMBL" id="VDD92319.1"/>
    </source>
</evidence>
<evidence type="ECO:0000313" key="3">
    <source>
        <dbReference type="Proteomes" id="UP000274131"/>
    </source>
</evidence>
<reference evidence="4" key="1">
    <citation type="submission" date="2017-02" db="UniProtKB">
        <authorList>
            <consortium name="WormBaseParasite"/>
        </authorList>
    </citation>
    <scope>IDENTIFICATION</scope>
</reference>
<protein>
    <recommendedName>
        <fullName evidence="1">DUF7773 domain-containing protein</fullName>
    </recommendedName>
</protein>
<dbReference type="InterPro" id="IPR056675">
    <property type="entry name" value="DUF7773"/>
</dbReference>
<accession>A0A0N4VAQ3</accession>
<keyword evidence="3" id="KW-1185">Reference proteome</keyword>
<dbReference type="Pfam" id="PF24982">
    <property type="entry name" value="DUF7773"/>
    <property type="match status" value="1"/>
</dbReference>
<dbReference type="EMBL" id="UXUI01008762">
    <property type="protein sequence ID" value="VDD92319.1"/>
    <property type="molecule type" value="Genomic_DNA"/>
</dbReference>
<proteinExistence type="predicted"/>
<dbReference type="AlphaFoldDB" id="A0A0N4VAQ3"/>
<dbReference type="WBParaSite" id="EVEC_0000756801-mRNA-1">
    <property type="protein sequence ID" value="EVEC_0000756801-mRNA-1"/>
    <property type="gene ID" value="EVEC_0000756801"/>
</dbReference>
<sequence length="111" mass="13447">MQKSQKLIKKKYCAVIYSLCSFFQVCYSEYYTVRWTTGEIDHIFDRFCAHYVECTFRGFYPNCLSLPDLDEKVRQTFFAQQAKTYQKRIDQILHSRFEFNSFFPIISCCHR</sequence>
<gene>
    <name evidence="2" type="ORF">EVEC_LOCUS7070</name>
</gene>
<evidence type="ECO:0000259" key="1">
    <source>
        <dbReference type="Pfam" id="PF24982"/>
    </source>
</evidence>
<feature type="domain" description="DUF7773" evidence="1">
    <location>
        <begin position="19"/>
        <end position="97"/>
    </location>
</feature>
<name>A0A0N4VAQ3_ENTVE</name>
<reference evidence="2 3" key="2">
    <citation type="submission" date="2018-10" db="EMBL/GenBank/DDBJ databases">
        <authorList>
            <consortium name="Pathogen Informatics"/>
        </authorList>
    </citation>
    <scope>NUCLEOTIDE SEQUENCE [LARGE SCALE GENOMIC DNA]</scope>
</reference>
<organism evidence="4">
    <name type="scientific">Enterobius vermicularis</name>
    <name type="common">Human pinworm</name>
    <dbReference type="NCBI Taxonomy" id="51028"/>
    <lineage>
        <taxon>Eukaryota</taxon>
        <taxon>Metazoa</taxon>
        <taxon>Ecdysozoa</taxon>
        <taxon>Nematoda</taxon>
        <taxon>Chromadorea</taxon>
        <taxon>Rhabditida</taxon>
        <taxon>Spirurina</taxon>
        <taxon>Oxyuridomorpha</taxon>
        <taxon>Oxyuroidea</taxon>
        <taxon>Oxyuridae</taxon>
        <taxon>Enterobius</taxon>
    </lineage>
</organism>